<evidence type="ECO:0000313" key="2">
    <source>
        <dbReference type="Proteomes" id="UP000276133"/>
    </source>
</evidence>
<name>A0A3M7S1J5_BRAPC</name>
<evidence type="ECO:0000313" key="1">
    <source>
        <dbReference type="EMBL" id="RNA29529.1"/>
    </source>
</evidence>
<reference evidence="1 2" key="1">
    <citation type="journal article" date="2018" name="Sci. Rep.">
        <title>Genomic signatures of local adaptation to the degree of environmental predictability in rotifers.</title>
        <authorList>
            <person name="Franch-Gras L."/>
            <person name="Hahn C."/>
            <person name="Garcia-Roger E.M."/>
            <person name="Carmona M.J."/>
            <person name="Serra M."/>
            <person name="Gomez A."/>
        </authorList>
    </citation>
    <scope>NUCLEOTIDE SEQUENCE [LARGE SCALE GENOMIC DNA]</scope>
    <source>
        <strain evidence="1">HYR1</strain>
    </source>
</reference>
<dbReference type="EMBL" id="REGN01002205">
    <property type="protein sequence ID" value="RNA29529.1"/>
    <property type="molecule type" value="Genomic_DNA"/>
</dbReference>
<protein>
    <submittedName>
        <fullName evidence="1">Uncharacterized protein</fullName>
    </submittedName>
</protein>
<keyword evidence="2" id="KW-1185">Reference proteome</keyword>
<accession>A0A3M7S1J5</accession>
<sequence>MYIPKILFHNKEIFQLRYHTLNLLPSMISTTNNVFLVVDIISYPEKPPIIWTQFFIMIAQFQDFVFRKKFPTF</sequence>
<dbReference type="Proteomes" id="UP000276133">
    <property type="component" value="Unassembled WGS sequence"/>
</dbReference>
<proteinExistence type="predicted"/>
<dbReference type="AlphaFoldDB" id="A0A3M7S1J5"/>
<gene>
    <name evidence="1" type="ORF">BpHYR1_050024</name>
</gene>
<comment type="caution">
    <text evidence="1">The sequence shown here is derived from an EMBL/GenBank/DDBJ whole genome shotgun (WGS) entry which is preliminary data.</text>
</comment>
<organism evidence="1 2">
    <name type="scientific">Brachionus plicatilis</name>
    <name type="common">Marine rotifer</name>
    <name type="synonym">Brachionus muelleri</name>
    <dbReference type="NCBI Taxonomy" id="10195"/>
    <lineage>
        <taxon>Eukaryota</taxon>
        <taxon>Metazoa</taxon>
        <taxon>Spiralia</taxon>
        <taxon>Gnathifera</taxon>
        <taxon>Rotifera</taxon>
        <taxon>Eurotatoria</taxon>
        <taxon>Monogononta</taxon>
        <taxon>Pseudotrocha</taxon>
        <taxon>Ploima</taxon>
        <taxon>Brachionidae</taxon>
        <taxon>Brachionus</taxon>
    </lineage>
</organism>